<feature type="transmembrane region" description="Helical" evidence="5">
    <location>
        <begin position="121"/>
        <end position="140"/>
    </location>
</feature>
<feature type="transmembrane region" description="Helical" evidence="5">
    <location>
        <begin position="269"/>
        <end position="296"/>
    </location>
</feature>
<gene>
    <name evidence="7" type="ORF">ACFSTF_05430</name>
</gene>
<evidence type="ECO:0000313" key="7">
    <source>
        <dbReference type="EMBL" id="MFD2616749.1"/>
    </source>
</evidence>
<evidence type="ECO:0000256" key="5">
    <source>
        <dbReference type="SAM" id="Phobius"/>
    </source>
</evidence>
<feature type="transmembrane region" description="Helical" evidence="5">
    <location>
        <begin position="412"/>
        <end position="429"/>
    </location>
</feature>
<dbReference type="EMBL" id="JBHUMR010000008">
    <property type="protein sequence ID" value="MFD2616749.1"/>
    <property type="molecule type" value="Genomic_DNA"/>
</dbReference>
<feature type="transmembrane region" description="Helical" evidence="5">
    <location>
        <begin position="191"/>
        <end position="210"/>
    </location>
</feature>
<dbReference type="Proteomes" id="UP001597458">
    <property type="component" value="Unassembled WGS sequence"/>
</dbReference>
<accession>A0ABW5PPH2</accession>
<keyword evidence="8" id="KW-1185">Reference proteome</keyword>
<dbReference type="PIRSF" id="PIRSF006060">
    <property type="entry name" value="AA_transporter"/>
    <property type="match status" value="1"/>
</dbReference>
<dbReference type="Pfam" id="PF00324">
    <property type="entry name" value="AA_permease"/>
    <property type="match status" value="1"/>
</dbReference>
<dbReference type="InterPro" id="IPR050367">
    <property type="entry name" value="APC_superfamily"/>
</dbReference>
<comment type="subcellular location">
    <subcellularLocation>
        <location evidence="1">Membrane</location>
        <topology evidence="1">Multi-pass membrane protein</topology>
    </subcellularLocation>
</comment>
<comment type="caution">
    <text evidence="7">The sequence shown here is derived from an EMBL/GenBank/DDBJ whole genome shotgun (WGS) entry which is preliminary data.</text>
</comment>
<evidence type="ECO:0000256" key="2">
    <source>
        <dbReference type="ARBA" id="ARBA00022692"/>
    </source>
</evidence>
<feature type="transmembrane region" description="Helical" evidence="5">
    <location>
        <begin position="330"/>
        <end position="348"/>
    </location>
</feature>
<evidence type="ECO:0000256" key="3">
    <source>
        <dbReference type="ARBA" id="ARBA00022989"/>
    </source>
</evidence>
<feature type="transmembrane region" description="Helical" evidence="5">
    <location>
        <begin position="12"/>
        <end position="37"/>
    </location>
</feature>
<feature type="transmembrane region" description="Helical" evidence="5">
    <location>
        <begin position="354"/>
        <end position="375"/>
    </location>
</feature>
<keyword evidence="3 5" id="KW-1133">Transmembrane helix</keyword>
<dbReference type="PANTHER" id="PTHR42770">
    <property type="entry name" value="AMINO ACID TRANSPORTER-RELATED"/>
    <property type="match status" value="1"/>
</dbReference>
<dbReference type="InterPro" id="IPR004841">
    <property type="entry name" value="AA-permease/SLC12A_dom"/>
</dbReference>
<evidence type="ECO:0000313" key="8">
    <source>
        <dbReference type="Proteomes" id="UP001597458"/>
    </source>
</evidence>
<dbReference type="RefSeq" id="WP_141189400.1">
    <property type="nucleotide sequence ID" value="NZ_JBHUMR010000008.1"/>
</dbReference>
<feature type="transmembrane region" description="Helical" evidence="5">
    <location>
        <begin position="387"/>
        <end position="406"/>
    </location>
</feature>
<protein>
    <submittedName>
        <fullName evidence="7">APC family permease</fullName>
    </submittedName>
</protein>
<reference evidence="8" key="1">
    <citation type="journal article" date="2019" name="Int. J. Syst. Evol. Microbiol.">
        <title>The Global Catalogue of Microorganisms (GCM) 10K type strain sequencing project: providing services to taxonomists for standard genome sequencing and annotation.</title>
        <authorList>
            <consortium name="The Broad Institute Genomics Platform"/>
            <consortium name="The Broad Institute Genome Sequencing Center for Infectious Disease"/>
            <person name="Wu L."/>
            <person name="Ma J."/>
        </authorList>
    </citation>
    <scope>NUCLEOTIDE SEQUENCE [LARGE SCALE GENOMIC DNA]</scope>
    <source>
        <strain evidence="8">TISTR 2241</strain>
    </source>
</reference>
<feature type="transmembrane region" description="Helical" evidence="5">
    <location>
        <begin position="230"/>
        <end position="249"/>
    </location>
</feature>
<feature type="domain" description="Amino acid permease/ SLC12A" evidence="6">
    <location>
        <begin position="16"/>
        <end position="426"/>
    </location>
</feature>
<organism evidence="7 8">
    <name type="scientific">Terrilactibacillus laevilacticus</name>
    <dbReference type="NCBI Taxonomy" id="1380157"/>
    <lineage>
        <taxon>Bacteria</taxon>
        <taxon>Bacillati</taxon>
        <taxon>Bacillota</taxon>
        <taxon>Bacilli</taxon>
        <taxon>Bacillales</taxon>
        <taxon>Bacillaceae</taxon>
        <taxon>Terrilactibacillus</taxon>
    </lineage>
</organism>
<feature type="transmembrane region" description="Helical" evidence="5">
    <location>
        <begin position="83"/>
        <end position="101"/>
    </location>
</feature>
<evidence type="ECO:0000259" key="6">
    <source>
        <dbReference type="Pfam" id="PF00324"/>
    </source>
</evidence>
<evidence type="ECO:0000256" key="1">
    <source>
        <dbReference type="ARBA" id="ARBA00004141"/>
    </source>
</evidence>
<proteinExistence type="predicted"/>
<feature type="transmembrane region" description="Helical" evidence="5">
    <location>
        <begin position="152"/>
        <end position="171"/>
    </location>
</feature>
<feature type="transmembrane region" description="Helical" evidence="5">
    <location>
        <begin position="43"/>
        <end position="62"/>
    </location>
</feature>
<dbReference type="PANTHER" id="PTHR42770:SF8">
    <property type="entry name" value="PUTRESCINE IMPORTER PUUP"/>
    <property type="match status" value="1"/>
</dbReference>
<dbReference type="Gene3D" id="1.20.1740.10">
    <property type="entry name" value="Amino acid/polyamine transporter I"/>
    <property type="match status" value="1"/>
</dbReference>
<name>A0ABW5PPH2_9BACI</name>
<keyword evidence="2 5" id="KW-0812">Transmembrane</keyword>
<sequence>MGEQTTLKRSLGLWSIILLGLGYMTPMVVFDTFGIVAGTTSGGVPLAYLVALVAMLLTALSYGKMVQVMPSAGTAYSYTSKTINGHLGFMVGWASLLDYLLLPMVNALIFRIYMNSFFPEISVWIWITAYVILLTGLNIWSVKLASRFNSSLVFLQIIMVVFFAIIAVVKLHNGHGNGVIFSIEPFIHSGIHFQTLMMGATVVCFSFLGFDAVTTFSEETPNPKKTIPKAIILTTLFGGALFIVASYFAQSLYPHLSTFKNTDDTLPEIAKYSAGVTFQVFFFAAAFAGVLSSGLASHGSVSRLLYVMGRDGVLPRKAFGYVHPRFRTPMFNVILVGLVTFASMSFSLDLISSFINYGALTAFSFVNLSVIAHYLFKEKRFKTPKEIINYAILPLGGFAFIVMLWTSLSHDSIYFGLIWSAIGFIYLLWQTRLFKVQPKQFDFELAEDTVELKAQ</sequence>
<keyword evidence="4 5" id="KW-0472">Membrane</keyword>
<evidence type="ECO:0000256" key="4">
    <source>
        <dbReference type="ARBA" id="ARBA00023136"/>
    </source>
</evidence>